<feature type="domain" description="DUF362" evidence="1">
    <location>
        <begin position="82"/>
        <end position="282"/>
    </location>
</feature>
<evidence type="ECO:0000313" key="2">
    <source>
        <dbReference type="EMBL" id="RAL22492.1"/>
    </source>
</evidence>
<evidence type="ECO:0000313" key="3">
    <source>
        <dbReference type="Proteomes" id="UP000249169"/>
    </source>
</evidence>
<dbReference type="AlphaFoldDB" id="A0A328C6R2"/>
<dbReference type="InterPro" id="IPR007160">
    <property type="entry name" value="DUF362"/>
</dbReference>
<dbReference type="InterPro" id="IPR019546">
    <property type="entry name" value="TAT_signal_bac_arc"/>
</dbReference>
<reference evidence="2 3" key="1">
    <citation type="submission" date="2018-05" db="EMBL/GenBank/DDBJ databases">
        <title>Lujinxingia marina gen. nov. sp. nov., a new facultative anaerobic member of the class Deltaproteobacteria, and proposal of Lujinxingaceae fam. nov.</title>
        <authorList>
            <person name="Li C.-M."/>
        </authorList>
    </citation>
    <scope>NUCLEOTIDE SEQUENCE [LARGE SCALE GENOMIC DNA]</scope>
    <source>
        <strain evidence="2 3">B210</strain>
    </source>
</reference>
<accession>A0A328C6R2</accession>
<dbReference type="Proteomes" id="UP000249169">
    <property type="component" value="Unassembled WGS sequence"/>
</dbReference>
<comment type="caution">
    <text evidence="2">The sequence shown here is derived from an EMBL/GenBank/DDBJ whole genome shotgun (WGS) entry which is preliminary data.</text>
</comment>
<keyword evidence="3" id="KW-1185">Reference proteome</keyword>
<dbReference type="EMBL" id="QHKO01000004">
    <property type="protein sequence ID" value="RAL22492.1"/>
    <property type="molecule type" value="Genomic_DNA"/>
</dbReference>
<name>A0A328C6R2_9DELT</name>
<dbReference type="Pfam" id="PF04015">
    <property type="entry name" value="DUF362"/>
    <property type="match status" value="1"/>
</dbReference>
<sequence>MDRRRFLKHLAATAALGITGAWGCAASPGLSHLKALAPGSSPPEPRVPAPATVVLVTDTDRGRALRRLLHTLEFSGHEHSIFVQPTLHDATPSPRSTHTALLASLARHCRSQACDSLHVGTRHLSRPTAPLFRAKQLPTMAHELGFDLLALDELPSHHWRIISPEPAPWQQGFALPRQVTDAHTYIQLATLLASPSAPGLHAALSGACGLLPTRHPGTDHHLLNELAACEDPGPRMLAVVHARQPDLIILDAFEIAPDEHRTEHCGVMLASTNPVAIDAVGLALLRRHQPPPELARGPVHEFPLLAHASEFPRIELSTDARDRPLADALQALLRT</sequence>
<evidence type="ECO:0000259" key="1">
    <source>
        <dbReference type="Pfam" id="PF04015"/>
    </source>
</evidence>
<protein>
    <recommendedName>
        <fullName evidence="1">DUF362 domain-containing protein</fullName>
    </recommendedName>
</protein>
<proteinExistence type="predicted"/>
<dbReference type="NCBIfam" id="TIGR01409">
    <property type="entry name" value="TAT_signal_seq"/>
    <property type="match status" value="1"/>
</dbReference>
<organism evidence="2 3">
    <name type="scientific">Lujinxingia litoralis</name>
    <dbReference type="NCBI Taxonomy" id="2211119"/>
    <lineage>
        <taxon>Bacteria</taxon>
        <taxon>Deltaproteobacteria</taxon>
        <taxon>Bradymonadales</taxon>
        <taxon>Lujinxingiaceae</taxon>
        <taxon>Lujinxingia</taxon>
    </lineage>
</organism>
<dbReference type="PROSITE" id="PS51318">
    <property type="entry name" value="TAT"/>
    <property type="match status" value="1"/>
</dbReference>
<dbReference type="RefSeq" id="WP_111730064.1">
    <property type="nucleotide sequence ID" value="NZ_QHKO01000004.1"/>
</dbReference>
<dbReference type="InterPro" id="IPR006311">
    <property type="entry name" value="TAT_signal"/>
</dbReference>
<gene>
    <name evidence="2" type="ORF">DL240_11210</name>
</gene>
<dbReference type="OrthoDB" id="9800016at2"/>